<name>A0ABT8WXK7_9FLAO</name>
<proteinExistence type="predicted"/>
<evidence type="ECO:0008006" key="4">
    <source>
        <dbReference type="Google" id="ProtNLM"/>
    </source>
</evidence>
<evidence type="ECO:0000313" key="3">
    <source>
        <dbReference type="Proteomes" id="UP001176891"/>
    </source>
</evidence>
<gene>
    <name evidence="2" type="ORF">Q4Q39_02245</name>
</gene>
<accession>A0ABT8WXK7</accession>
<feature type="region of interest" description="Disordered" evidence="1">
    <location>
        <begin position="106"/>
        <end position="125"/>
    </location>
</feature>
<dbReference type="EMBL" id="JAUOEM010000001">
    <property type="protein sequence ID" value="MDO5986213.1"/>
    <property type="molecule type" value="Genomic_DNA"/>
</dbReference>
<sequence>MKIKLEQVGLSDDQWEAFYVLSKKLKADLTNLREEAGISDLIRKRDEVYRQILKDSVPKEKHLEELAKRMNLTPKQLKGFADTPILKENYKEEVAKLLSEEQKLSLQKVKGTGEKKNKKTKKHNH</sequence>
<feature type="compositionally biased region" description="Basic residues" evidence="1">
    <location>
        <begin position="116"/>
        <end position="125"/>
    </location>
</feature>
<protein>
    <recommendedName>
        <fullName evidence="4">Transcriptional regulator</fullName>
    </recommendedName>
</protein>
<dbReference type="RefSeq" id="WP_303280734.1">
    <property type="nucleotide sequence ID" value="NZ_JAUOEM010000001.1"/>
</dbReference>
<dbReference type="Proteomes" id="UP001176891">
    <property type="component" value="Unassembled WGS sequence"/>
</dbReference>
<comment type="caution">
    <text evidence="2">The sequence shown here is derived from an EMBL/GenBank/DDBJ whole genome shotgun (WGS) entry which is preliminary data.</text>
</comment>
<organism evidence="2 3">
    <name type="scientific">Flavivirga amylovorans</name>
    <dbReference type="NCBI Taxonomy" id="870486"/>
    <lineage>
        <taxon>Bacteria</taxon>
        <taxon>Pseudomonadati</taxon>
        <taxon>Bacteroidota</taxon>
        <taxon>Flavobacteriia</taxon>
        <taxon>Flavobacteriales</taxon>
        <taxon>Flavobacteriaceae</taxon>
        <taxon>Flavivirga</taxon>
    </lineage>
</organism>
<keyword evidence="3" id="KW-1185">Reference proteome</keyword>
<evidence type="ECO:0000313" key="2">
    <source>
        <dbReference type="EMBL" id="MDO5986213.1"/>
    </source>
</evidence>
<evidence type="ECO:0000256" key="1">
    <source>
        <dbReference type="SAM" id="MobiDB-lite"/>
    </source>
</evidence>
<reference evidence="2" key="1">
    <citation type="submission" date="2023-07" db="EMBL/GenBank/DDBJ databases">
        <title>Two novel species in the genus Flavivirga.</title>
        <authorList>
            <person name="Kwon K."/>
        </authorList>
    </citation>
    <scope>NUCLEOTIDE SEQUENCE</scope>
    <source>
        <strain evidence="2">KACC 14157</strain>
    </source>
</reference>